<dbReference type="Proteomes" id="UP001497497">
    <property type="component" value="Unassembled WGS sequence"/>
</dbReference>
<comment type="caution">
    <text evidence="3">The sequence shown here is derived from an EMBL/GenBank/DDBJ whole genome shotgun (WGS) entry which is preliminary data.</text>
</comment>
<proteinExistence type="predicted"/>
<evidence type="ECO:0000313" key="4">
    <source>
        <dbReference type="Proteomes" id="UP001497497"/>
    </source>
</evidence>
<organism evidence="3 4">
    <name type="scientific">Lymnaea stagnalis</name>
    <name type="common">Great pond snail</name>
    <name type="synonym">Helix stagnalis</name>
    <dbReference type="NCBI Taxonomy" id="6523"/>
    <lineage>
        <taxon>Eukaryota</taxon>
        <taxon>Metazoa</taxon>
        <taxon>Spiralia</taxon>
        <taxon>Lophotrochozoa</taxon>
        <taxon>Mollusca</taxon>
        <taxon>Gastropoda</taxon>
        <taxon>Heterobranchia</taxon>
        <taxon>Euthyneura</taxon>
        <taxon>Panpulmonata</taxon>
        <taxon>Hygrophila</taxon>
        <taxon>Lymnaeoidea</taxon>
        <taxon>Lymnaeidae</taxon>
        <taxon>Lymnaea</taxon>
    </lineage>
</organism>
<dbReference type="EMBL" id="CAXITT010000541">
    <property type="protein sequence ID" value="CAL1543329.1"/>
    <property type="molecule type" value="Genomic_DNA"/>
</dbReference>
<protein>
    <recommendedName>
        <fullName evidence="5">Secreted protein</fullName>
    </recommendedName>
</protein>
<reference evidence="3 4" key="1">
    <citation type="submission" date="2024-04" db="EMBL/GenBank/DDBJ databases">
        <authorList>
            <consortium name="Genoscope - CEA"/>
            <person name="William W."/>
        </authorList>
    </citation>
    <scope>NUCLEOTIDE SEQUENCE [LARGE SCALE GENOMIC DNA]</scope>
</reference>
<evidence type="ECO:0000313" key="3">
    <source>
        <dbReference type="EMBL" id="CAL1543329.1"/>
    </source>
</evidence>
<evidence type="ECO:0008006" key="5">
    <source>
        <dbReference type="Google" id="ProtNLM"/>
    </source>
</evidence>
<feature type="non-terminal residue" evidence="3">
    <location>
        <position position="130"/>
    </location>
</feature>
<evidence type="ECO:0000256" key="2">
    <source>
        <dbReference type="SAM" id="SignalP"/>
    </source>
</evidence>
<dbReference type="AlphaFoldDB" id="A0AAV2IBB4"/>
<feature type="chain" id="PRO_5043943076" description="Secreted protein" evidence="2">
    <location>
        <begin position="22"/>
        <end position="130"/>
    </location>
</feature>
<keyword evidence="4" id="KW-1185">Reference proteome</keyword>
<gene>
    <name evidence="3" type="ORF">GSLYS_00016863001</name>
</gene>
<keyword evidence="2" id="KW-0732">Signal</keyword>
<accession>A0AAV2IBB4</accession>
<feature type="compositionally biased region" description="Basic and acidic residues" evidence="1">
    <location>
        <begin position="64"/>
        <end position="130"/>
    </location>
</feature>
<sequence length="130" mass="14682">MLTTHLLLVQVSAALICDATAGNGESASDTEVPDEFDDTDYWNAYEWNDYDNDGDGEQSGGPGERTERSPSKPNERMEKSPSRPNERIERSPSKPNERVERSPSKPNERMERSPSKPNERMERSPSKPNE</sequence>
<name>A0AAV2IBB4_LYMST</name>
<feature type="region of interest" description="Disordered" evidence="1">
    <location>
        <begin position="22"/>
        <end position="130"/>
    </location>
</feature>
<feature type="signal peptide" evidence="2">
    <location>
        <begin position="1"/>
        <end position="21"/>
    </location>
</feature>
<feature type="compositionally biased region" description="Acidic residues" evidence="1">
    <location>
        <begin position="31"/>
        <end position="40"/>
    </location>
</feature>
<evidence type="ECO:0000256" key="1">
    <source>
        <dbReference type="SAM" id="MobiDB-lite"/>
    </source>
</evidence>